<dbReference type="InterPro" id="IPR015269">
    <property type="entry name" value="UPF0029_Impact_C"/>
</dbReference>
<dbReference type="Gene3D" id="3.30.70.240">
    <property type="match status" value="1"/>
</dbReference>
<dbReference type="NCBIfam" id="TIGR00257">
    <property type="entry name" value="IMPACT_YIGZ"/>
    <property type="match status" value="1"/>
</dbReference>
<dbReference type="EMBL" id="JBBMER010000003">
    <property type="protein sequence ID" value="MEQ2379425.1"/>
    <property type="molecule type" value="Genomic_DNA"/>
</dbReference>
<dbReference type="SUPFAM" id="SSF54980">
    <property type="entry name" value="EF-G C-terminal domain-like"/>
    <property type="match status" value="1"/>
</dbReference>
<sequence length="213" mass="23604">MNIILKNGSGEIEEKKSRFICHIFKIKSEEEAEEYITAVKKKYWDARHNCYAYVTGDKGQIQRFSDDGEPQGTAGKPMLDILNSYGLTDCLLVVTRYFGGVLLGTGGLIRAYQAAAKEGIKNSDIAQVCDGITAVITTDYNAYGKLQYICNDNNVDIIDTDFGANVTIKLAAEMSVCDTFEKKLMDTFAGNVVLNDKENVKFCRNMAGNIIFL</sequence>
<dbReference type="PANTHER" id="PTHR16301:SF20">
    <property type="entry name" value="IMPACT FAMILY MEMBER YIGZ"/>
    <property type="match status" value="1"/>
</dbReference>
<evidence type="ECO:0000259" key="2">
    <source>
        <dbReference type="Pfam" id="PF01205"/>
    </source>
</evidence>
<feature type="domain" description="UPF0029" evidence="3">
    <location>
        <begin position="136"/>
        <end position="190"/>
    </location>
</feature>
<dbReference type="InterPro" id="IPR020568">
    <property type="entry name" value="Ribosomal_Su5_D2-typ_SF"/>
</dbReference>
<protein>
    <submittedName>
        <fullName evidence="4">YigZ family protein</fullName>
    </submittedName>
</protein>
<gene>
    <name evidence="4" type="ORF">WMO14_05965</name>
</gene>
<dbReference type="Proteomes" id="UP001442364">
    <property type="component" value="Unassembled WGS sequence"/>
</dbReference>
<evidence type="ECO:0000259" key="3">
    <source>
        <dbReference type="Pfam" id="PF09186"/>
    </source>
</evidence>
<accession>A0ABV1BUJ1</accession>
<dbReference type="Gene3D" id="3.30.230.30">
    <property type="entry name" value="Impact, N-terminal domain"/>
    <property type="match status" value="1"/>
</dbReference>
<comment type="caution">
    <text evidence="4">The sequence shown here is derived from an EMBL/GenBank/DDBJ whole genome shotgun (WGS) entry which is preliminary data.</text>
</comment>
<dbReference type="InterPro" id="IPR020569">
    <property type="entry name" value="UPF0029_Impact_CS"/>
</dbReference>
<dbReference type="InterPro" id="IPR015796">
    <property type="entry name" value="Impact_YigZ-like"/>
</dbReference>
<dbReference type="InterPro" id="IPR001498">
    <property type="entry name" value="Impact_N"/>
</dbReference>
<dbReference type="PANTHER" id="PTHR16301">
    <property type="entry name" value="IMPACT-RELATED"/>
    <property type="match status" value="1"/>
</dbReference>
<name>A0ABV1BUJ1_9FIRM</name>
<reference evidence="4 5" key="1">
    <citation type="submission" date="2024-03" db="EMBL/GenBank/DDBJ databases">
        <title>Human intestinal bacterial collection.</title>
        <authorList>
            <person name="Pauvert C."/>
            <person name="Hitch T.C.A."/>
            <person name="Clavel T."/>
        </authorList>
    </citation>
    <scope>NUCLEOTIDE SEQUENCE [LARGE SCALE GENOMIC DNA]</scope>
    <source>
        <strain evidence="4 5">CLA-AA-H255</strain>
    </source>
</reference>
<dbReference type="InterPro" id="IPR036956">
    <property type="entry name" value="Impact_N_sf"/>
</dbReference>
<dbReference type="Pfam" id="PF01205">
    <property type="entry name" value="Impact_N"/>
    <property type="match status" value="1"/>
</dbReference>
<dbReference type="InterPro" id="IPR023582">
    <property type="entry name" value="Impact"/>
</dbReference>
<dbReference type="RefSeq" id="WP_022501895.1">
    <property type="nucleotide sequence ID" value="NZ_DAWCMB010000301.1"/>
</dbReference>
<comment type="similarity">
    <text evidence="1">Belongs to the IMPACT family.</text>
</comment>
<dbReference type="InterPro" id="IPR035647">
    <property type="entry name" value="EFG_III/V"/>
</dbReference>
<evidence type="ECO:0000256" key="1">
    <source>
        <dbReference type="ARBA" id="ARBA00007665"/>
    </source>
</evidence>
<dbReference type="PROSITE" id="PS00910">
    <property type="entry name" value="UPF0029"/>
    <property type="match status" value="1"/>
</dbReference>
<keyword evidence="5" id="KW-1185">Reference proteome</keyword>
<feature type="domain" description="Impact N-terminal" evidence="2">
    <location>
        <begin position="15"/>
        <end position="119"/>
    </location>
</feature>
<dbReference type="SUPFAM" id="SSF54211">
    <property type="entry name" value="Ribosomal protein S5 domain 2-like"/>
    <property type="match status" value="1"/>
</dbReference>
<organism evidence="4 5">
    <name type="scientific">[Lactobacillus] rogosae</name>
    <dbReference type="NCBI Taxonomy" id="706562"/>
    <lineage>
        <taxon>Bacteria</taxon>
        <taxon>Bacillati</taxon>
        <taxon>Bacillota</taxon>
        <taxon>Clostridia</taxon>
        <taxon>Lachnospirales</taxon>
        <taxon>Lachnospiraceae</taxon>
        <taxon>Lachnospira</taxon>
    </lineage>
</organism>
<proteinExistence type="inferred from homology"/>
<evidence type="ECO:0000313" key="5">
    <source>
        <dbReference type="Proteomes" id="UP001442364"/>
    </source>
</evidence>
<evidence type="ECO:0000313" key="4">
    <source>
        <dbReference type="EMBL" id="MEQ2379425.1"/>
    </source>
</evidence>
<dbReference type="Pfam" id="PF09186">
    <property type="entry name" value="DUF1949"/>
    <property type="match status" value="1"/>
</dbReference>